<name>A0ABW9LTS7_9MYCO</name>
<comment type="caution">
    <text evidence="3">The sequence shown here is derived from an EMBL/GenBank/DDBJ whole genome shotgun (WGS) entry which is preliminary data.</text>
</comment>
<dbReference type="EMBL" id="JBKBDE010000004">
    <property type="protein sequence ID" value="MFN6551418.1"/>
    <property type="molecule type" value="Genomic_DNA"/>
</dbReference>
<dbReference type="RefSeq" id="WP_409550091.1">
    <property type="nucleotide sequence ID" value="NZ_JBKBDE010000004.1"/>
</dbReference>
<keyword evidence="1" id="KW-1133">Transmembrane helix</keyword>
<evidence type="ECO:0000259" key="2">
    <source>
        <dbReference type="PROSITE" id="PS50165"/>
    </source>
</evidence>
<keyword evidence="1" id="KW-0472">Membrane</keyword>
<feature type="transmembrane region" description="Helical" evidence="1">
    <location>
        <begin position="12"/>
        <end position="31"/>
    </location>
</feature>
<feature type="transmembrane region" description="Helical" evidence="1">
    <location>
        <begin position="43"/>
        <end position="62"/>
    </location>
</feature>
<dbReference type="Proteomes" id="UP001635817">
    <property type="component" value="Unassembled WGS sequence"/>
</dbReference>
<protein>
    <recommendedName>
        <fullName evidence="2">UvrC family homology region profile domain-containing protein</fullName>
    </recommendedName>
</protein>
<reference evidence="3 4" key="1">
    <citation type="submission" date="2024-12" db="EMBL/GenBank/DDBJ databases">
        <title>The coexistence of Mycolicibacterium septicum and Mycolicibacterium nivoides in clinical samples.</title>
        <authorList>
            <person name="Wang C."/>
            <person name="Feng Y."/>
            <person name="Zong Z."/>
        </authorList>
    </citation>
    <scope>NUCLEOTIDE SEQUENCE [LARGE SCALE GENOMIC DNA]</scope>
    <source>
        <strain evidence="3 4">120310</strain>
    </source>
</reference>
<sequence>MAEGDWDKSRFTVRSVIVGLLVAVAGILLVWTATLQSSPAMNAFLAGIGTALVTAAILGLVYESFLKRALIRDIREVSRLDNELYSIGLSNVSLDRDLIQMRDLFTSATSLDIVPLHPLTWLDSDSPWLTHLARQRPLHCRIHVPEPTKYSQFLEGLSDRNGELSSTEFCSAKFRECVEHWDQGDEQLTKSNMELFYYAGYPQAGFVVSDDSAVVYVGSAKPNSVDYIAYIYKGESAGPTIARIRQIIRRLDSVPISGATADNRQVDDILPRHGGREKLESTAGAQSNNLTGVEIDLNDRARGDL</sequence>
<dbReference type="PROSITE" id="PS50165">
    <property type="entry name" value="UVRC"/>
    <property type="match status" value="1"/>
</dbReference>
<organism evidence="3 4">
    <name type="scientific">Mycolicibacterium septicum</name>
    <dbReference type="NCBI Taxonomy" id="98668"/>
    <lineage>
        <taxon>Bacteria</taxon>
        <taxon>Bacillati</taxon>
        <taxon>Actinomycetota</taxon>
        <taxon>Actinomycetes</taxon>
        <taxon>Mycobacteriales</taxon>
        <taxon>Mycobacteriaceae</taxon>
        <taxon>Mycolicibacterium</taxon>
    </lineage>
</organism>
<dbReference type="InterPro" id="IPR001162">
    <property type="entry name" value="UvrC_RNase_H_dom"/>
</dbReference>
<evidence type="ECO:0000313" key="4">
    <source>
        <dbReference type="Proteomes" id="UP001635817"/>
    </source>
</evidence>
<proteinExistence type="predicted"/>
<evidence type="ECO:0000256" key="1">
    <source>
        <dbReference type="SAM" id="Phobius"/>
    </source>
</evidence>
<gene>
    <name evidence="3" type="ORF">ACK4CP_13510</name>
</gene>
<evidence type="ECO:0000313" key="3">
    <source>
        <dbReference type="EMBL" id="MFN6551418.1"/>
    </source>
</evidence>
<accession>A0ABW9LTS7</accession>
<feature type="domain" description="UvrC family homology region profile" evidence="2">
    <location>
        <begin position="212"/>
        <end position="281"/>
    </location>
</feature>
<keyword evidence="4" id="KW-1185">Reference proteome</keyword>
<keyword evidence="1" id="KW-0812">Transmembrane</keyword>